<reference evidence="1" key="1">
    <citation type="submission" date="2021-01" db="EMBL/GenBank/DDBJ databases">
        <authorList>
            <person name="Corre E."/>
            <person name="Pelletier E."/>
            <person name="Niang G."/>
            <person name="Scheremetjew M."/>
            <person name="Finn R."/>
            <person name="Kale V."/>
            <person name="Holt S."/>
            <person name="Cochrane G."/>
            <person name="Meng A."/>
            <person name="Brown T."/>
            <person name="Cohen L."/>
        </authorList>
    </citation>
    <scope>NUCLEOTIDE SEQUENCE</scope>
    <source>
        <strain evidence="1">GSO104</strain>
    </source>
</reference>
<accession>A0A7S4VQ07</accession>
<proteinExistence type="predicted"/>
<name>A0A7S4VQ07_9STRA</name>
<evidence type="ECO:0000313" key="1">
    <source>
        <dbReference type="EMBL" id="CAE4658605.1"/>
    </source>
</evidence>
<organism evidence="1">
    <name type="scientific">Ditylum brightwellii</name>
    <dbReference type="NCBI Taxonomy" id="49249"/>
    <lineage>
        <taxon>Eukaryota</taxon>
        <taxon>Sar</taxon>
        <taxon>Stramenopiles</taxon>
        <taxon>Ochrophyta</taxon>
        <taxon>Bacillariophyta</taxon>
        <taxon>Mediophyceae</taxon>
        <taxon>Lithodesmiophycidae</taxon>
        <taxon>Lithodesmiales</taxon>
        <taxon>Lithodesmiaceae</taxon>
        <taxon>Ditylum</taxon>
    </lineage>
</organism>
<sequence length="102" mass="11554">MEILSARSTEIDVVSCVVMHASLGKHGIVLDLGFAKRRAVIRNNHQLCFSLPQTLQSSGQAQRDFPTFHHERQTRVYALDGLLLLLRSDHLSKIFLRAESWA</sequence>
<gene>
    <name evidence="1" type="ORF">DBRI00130_LOCUS40217</name>
</gene>
<protein>
    <submittedName>
        <fullName evidence="1">Uncharacterized protein</fullName>
    </submittedName>
</protein>
<dbReference type="AlphaFoldDB" id="A0A7S4VQ07"/>
<dbReference type="EMBL" id="HBNS01055645">
    <property type="protein sequence ID" value="CAE4658605.1"/>
    <property type="molecule type" value="Transcribed_RNA"/>
</dbReference>